<proteinExistence type="inferred from homology"/>
<dbReference type="InterPro" id="IPR003593">
    <property type="entry name" value="AAA+_ATPase"/>
</dbReference>
<dbReference type="InterPro" id="IPR041569">
    <property type="entry name" value="AAA_lid_3"/>
</dbReference>
<dbReference type="GO" id="GO:0007033">
    <property type="term" value="P:vacuole organization"/>
    <property type="evidence" value="ECO:0007669"/>
    <property type="project" value="TreeGrafter"/>
</dbReference>
<organism evidence="8">
    <name type="scientific">Trepomonas sp. PC1</name>
    <dbReference type="NCBI Taxonomy" id="1076344"/>
    <lineage>
        <taxon>Eukaryota</taxon>
        <taxon>Metamonada</taxon>
        <taxon>Diplomonadida</taxon>
        <taxon>Hexamitidae</taxon>
        <taxon>Hexamitinae</taxon>
        <taxon>Trepomonas</taxon>
    </lineage>
</organism>
<dbReference type="Pfam" id="PF04212">
    <property type="entry name" value="MIT"/>
    <property type="match status" value="1"/>
</dbReference>
<dbReference type="Gene3D" id="3.40.50.300">
    <property type="entry name" value="P-loop containing nucleotide triphosphate hydrolases"/>
    <property type="match status" value="1"/>
</dbReference>
<dbReference type="GO" id="GO:0016197">
    <property type="term" value="P:endosomal transport"/>
    <property type="evidence" value="ECO:0007669"/>
    <property type="project" value="TreeGrafter"/>
</dbReference>
<comment type="similarity">
    <text evidence="5">Belongs to the AAA ATPase family.</text>
</comment>
<dbReference type="GO" id="GO:0016853">
    <property type="term" value="F:isomerase activity"/>
    <property type="evidence" value="ECO:0007669"/>
    <property type="project" value="UniProtKB-KW"/>
</dbReference>
<dbReference type="InterPro" id="IPR007330">
    <property type="entry name" value="MIT_dom"/>
</dbReference>
<dbReference type="EMBL" id="GDID01003008">
    <property type="protein sequence ID" value="JAP93598.1"/>
    <property type="molecule type" value="Transcribed_RNA"/>
</dbReference>
<accession>A0A146KBF4</accession>
<dbReference type="GO" id="GO:0005524">
    <property type="term" value="F:ATP binding"/>
    <property type="evidence" value="ECO:0007669"/>
    <property type="project" value="UniProtKB-KW"/>
</dbReference>
<evidence type="ECO:0000256" key="2">
    <source>
        <dbReference type="ARBA" id="ARBA00022741"/>
    </source>
</evidence>
<feature type="region of interest" description="Disordered" evidence="6">
    <location>
        <begin position="70"/>
        <end position="98"/>
    </location>
</feature>
<dbReference type="InterPro" id="IPR003960">
    <property type="entry name" value="ATPase_AAA_CS"/>
</dbReference>
<dbReference type="FunFam" id="3.40.50.300:FF:000043">
    <property type="entry name" value="Vacuolar protein sorting-associated protein 4"/>
    <property type="match status" value="1"/>
</dbReference>
<dbReference type="InterPro" id="IPR036181">
    <property type="entry name" value="MIT_dom_sf"/>
</dbReference>
<dbReference type="PANTHER" id="PTHR23074:SF83">
    <property type="entry name" value="VACUOLAR PROTEIN SORTING-ASSOCIATED PROTEIN 4A"/>
    <property type="match status" value="1"/>
</dbReference>
<keyword evidence="8" id="KW-0413">Isomerase</keyword>
<dbReference type="GO" id="GO:0016887">
    <property type="term" value="F:ATP hydrolysis activity"/>
    <property type="evidence" value="ECO:0007669"/>
    <property type="project" value="InterPro"/>
</dbReference>
<dbReference type="InterPro" id="IPR027417">
    <property type="entry name" value="P-loop_NTPase"/>
</dbReference>
<evidence type="ECO:0000256" key="1">
    <source>
        <dbReference type="ARBA" id="ARBA00004370"/>
    </source>
</evidence>
<name>A0A146KBF4_9EUKA</name>
<dbReference type="Gene3D" id="1.20.58.80">
    <property type="entry name" value="Phosphotransferase system, lactose/cellobiose-type IIA subunit"/>
    <property type="match status" value="1"/>
</dbReference>
<feature type="non-terminal residue" evidence="8">
    <location>
        <position position="1"/>
    </location>
</feature>
<evidence type="ECO:0000256" key="4">
    <source>
        <dbReference type="ARBA" id="ARBA00023136"/>
    </source>
</evidence>
<evidence type="ECO:0000256" key="5">
    <source>
        <dbReference type="RuleBase" id="RU003651"/>
    </source>
</evidence>
<dbReference type="PROSITE" id="PS00674">
    <property type="entry name" value="AAA"/>
    <property type="match status" value="1"/>
</dbReference>
<evidence type="ECO:0000256" key="6">
    <source>
        <dbReference type="SAM" id="MobiDB-lite"/>
    </source>
</evidence>
<reference evidence="8" key="1">
    <citation type="submission" date="2015-07" db="EMBL/GenBank/DDBJ databases">
        <title>Adaptation to a free-living lifestyle via gene acquisitions in the diplomonad Trepomonas sp. PC1.</title>
        <authorList>
            <person name="Xu F."/>
            <person name="Jerlstrom-Hultqvist J."/>
            <person name="Kolisko M."/>
            <person name="Simpson A.G.B."/>
            <person name="Roger A.J."/>
            <person name="Svard S.G."/>
            <person name="Andersson J.O."/>
        </authorList>
    </citation>
    <scope>NUCLEOTIDE SEQUENCE</scope>
    <source>
        <strain evidence="8">PC1</strain>
    </source>
</reference>
<dbReference type="Gene3D" id="1.10.8.60">
    <property type="match status" value="1"/>
</dbReference>
<dbReference type="InterPro" id="IPR050304">
    <property type="entry name" value="MT-severing_AAA_ATPase"/>
</dbReference>
<evidence type="ECO:0000313" key="8">
    <source>
        <dbReference type="EMBL" id="JAP93598.1"/>
    </source>
</evidence>
<dbReference type="InterPro" id="IPR003959">
    <property type="entry name" value="ATPase_AAA_core"/>
</dbReference>
<dbReference type="AlphaFoldDB" id="A0A146KBF4"/>
<keyword evidence="3 5" id="KW-0067">ATP-binding</keyword>
<keyword evidence="4" id="KW-0472">Membrane</keyword>
<dbReference type="SMART" id="SM00382">
    <property type="entry name" value="AAA"/>
    <property type="match status" value="1"/>
</dbReference>
<dbReference type="Pfam" id="PF00004">
    <property type="entry name" value="AAA"/>
    <property type="match status" value="1"/>
</dbReference>
<evidence type="ECO:0000256" key="3">
    <source>
        <dbReference type="ARBA" id="ARBA00022840"/>
    </source>
</evidence>
<protein>
    <submittedName>
        <fullName evidence="8">Topoisomerase II</fullName>
    </submittedName>
</protein>
<evidence type="ECO:0000259" key="7">
    <source>
        <dbReference type="SMART" id="SM00382"/>
    </source>
</evidence>
<dbReference type="Pfam" id="PF17862">
    <property type="entry name" value="AAA_lid_3"/>
    <property type="match status" value="1"/>
</dbReference>
<dbReference type="SUPFAM" id="SSF116846">
    <property type="entry name" value="MIT domain"/>
    <property type="match status" value="1"/>
</dbReference>
<dbReference type="SUPFAM" id="SSF52540">
    <property type="entry name" value="P-loop containing nucleoside triphosphate hydrolases"/>
    <property type="match status" value="1"/>
</dbReference>
<dbReference type="GO" id="GO:0016020">
    <property type="term" value="C:membrane"/>
    <property type="evidence" value="ECO:0007669"/>
    <property type="project" value="UniProtKB-SubCell"/>
</dbReference>
<dbReference type="PANTHER" id="PTHR23074">
    <property type="entry name" value="AAA DOMAIN-CONTAINING"/>
    <property type="match status" value="1"/>
</dbReference>
<keyword evidence="2 5" id="KW-0547">Nucleotide-binding</keyword>
<gene>
    <name evidence="8" type="ORF">TPC1_14062</name>
</gene>
<dbReference type="Pfam" id="PF09336">
    <property type="entry name" value="Vps4_C"/>
    <property type="match status" value="1"/>
</dbReference>
<comment type="subcellular location">
    <subcellularLocation>
        <location evidence="1">Membrane</location>
    </subcellularLocation>
</comment>
<dbReference type="InterPro" id="IPR015415">
    <property type="entry name" value="Spast_Vps4_C"/>
</dbReference>
<feature type="domain" description="AAA+ ATPase" evidence="7">
    <location>
        <begin position="151"/>
        <end position="287"/>
    </location>
</feature>
<sequence length="418" mass="46651">STYLMDRGIQLWNEGQVQEKDGQTDDAINSYKQGCECMLKWLNYDKIASRANDLKKKTVMYMDHIEDLKKSKKQRVPAPAGNTGGSGEGGNKKDDEDKNQLNDAIKQCIVKCSPDITFKDVAGLDRAKQALQEAVILPRIMPQLFEGNREPWRAILLYGVPGTGKTYIAKALAAECQSTFFAISSSDLVSKYQGESERLVKALFELARAEERAVVFIDEIDSLCSARGQGDESESSKRIKTEFLVQMQGVDKNNKGVLILGATNFPENIDPAIRRRFEKRIEITLPEWVARKMILIGNVKKTKHNITEDQFEQLKELTEGFSASDLSNLMKDAVYQPVRDLQKATHFKLGQDGLIHLASPGEPGAYQGTLMQQEASKVAVPEVSIQHVINSIKTCKKTVGQADITRINNFTKQFGQEG</sequence>